<dbReference type="Gene3D" id="3.30.40.10">
    <property type="entry name" value="Zinc/RING finger domain, C3HC4 (zinc finger)"/>
    <property type="match status" value="1"/>
</dbReference>
<feature type="region of interest" description="Disordered" evidence="5">
    <location>
        <begin position="3048"/>
        <end position="3078"/>
    </location>
</feature>
<sequence>MRVILALWASLVAAKELKGRRVSTCASVAKRCLARCELEGAEYLTRHSDGYSHKQLGRCLDFCEENMCPGRVEPTSWAAPDATKPKLDPAETTYAPRAVGAGRALVAVPRGGGAVVLSWRRLARDGPSPSYEVRRRTRGGAFEVLATVPTTYFADAADPKKAYDYVVAATAGALAGAPSRRARVAAGAKARAYVELAPSDAAMNATGRPKIPVVSNALFADVDGDGEVEAVVWHQTGSDADGSKRYGISAVWLDGSGLVRAYDNDLGHPVQAATDKGWVNVESPKGVALKQAPGGETSLWSRPRAAGDVDGDGREEIWTVARNDRGACEYVLLKDESTKKHPKRHLAKVASVPSPYPLCDGADNSRHDAFVAALDGDASRVSLGVMGGRHEPWRAFVFDFRDGKLAPRWDAGGGTATERGGTAAMANGQTSHNVAVVDVDCDGRDEILAGATVLDDDGSVLWDANAWFGASAHVDGQVVDDIDPASPGAEVLLFSETGPEWGLYRAADGFPLVERAGPEFHLQWNLAVNVSGGPGLDVVGTFGGHFVTGGFAYDVARRKTKAYPFGAWPREAHNWYPIDWDVGHETAFFGYHTPARRRRAAAVSAADEQRPRVFGRGGKLLAEINGDGDGVVLRAVSNAVDVVGDHREEVVVQMVDGSVRAYLNVDPLATPPEPTKLEDPHYRRFLAHGAYPSHVAALGVGTCDNLKPSPATTDRAYDARDSPDVRADLDAARSAAAAAAGAARATHEARARSFARELQLVELQEQLRRDIAAADGEKPGPETPRRGDRAQPLVHTCGQGRFGFCFPEDSVIGGLIRDEDRRHNRTSGRGNLGRGFKVAAPLTLPILDNAAGVKSNGRALPGLPPVMEGVATRRATLAASRATAPLPKFRGPEQLPPRLPGFSGAAAAPAPAPADDDDALLPGEASVLDGGVDDDDDDDDALLPGDAPEPRGEPLIGLPLDVVLRALLANNASAALALRAASSAWRYRVNFLSPRLRPALGGDLERSLESLRRATETLPTAKALRFSERRPGSWTSGALGALRLLLRPWARRRGPEDWRGLLAAARGCAASTRACLTGQQKGDSTCLNVLLAIDVDDARAVAARADDFDAAHALLADELEADRGIAAARRGVRERRARRGARGDVWTSRWLSESVASNLVPCQARCYAMDRSFAASAVRVWAAAALALRRSLDVEACGRLRNHAILDALVVLHSRHEGILPSPRRVRRAPPLRAYLESSRRGVLGQRCPAPPEDLTALDPLVPRYDLADGEHRDDESAYESSYAGSDAGFGPGPAGPGLFDDSHTICTPGGVSAGGESFSLGRGEYVTAPLRSTTAAGADRFVAAHVSLDAPDGFGSTVRSLGSLTAANSTWASGSHRRCVLDRPATTSSLSRLSGGKFENPTVDSIYDSAHHAYRTYRSMRMDGRAAFDLCLKERLAFVGDHGNPARQSFDVAESAEKARLPSVLHLPEPASHELPAPPGHRPSTIKRMGAAIDRVWPEAPPPEFPAERGLVEADAPLYRKPLSTVRVLHPCPFGCPALLELRHKPRHCERDCPRRPVRCRSCSATLRAEELADHAERTCPGWARTWRQKALMTRLKQQAHLVADVMALARHDEPLRCAPVPAPVATAGAPAPAPGRARRGGERSAPFQEPPSSDDGTPRALFGTAGRPQLPAVVGGAPAPAPRGALIVLGSACVAADDAYAAPDAPTVEFSPVVPSRVSPSNPFTLEALVRTGGAAATIEWSADVDDAALLTRRRAVVDAGYVYLKLRAGVLAPDANYIFTLTASTPSGESAASVAVATNAPPAGGSFDVSPRAGAALDDFRFSLEGWADDDPPLVYAFAHVGRRGVRVPLVSNATAASYAATLPRGLRRGVGAVTDGLGAAAVADVERLAVAAAAPATVADLEAAVDAAVADAVAAGAWGRAIAVVNAAHEEAVARGAASDDDVRALREGLVAHLLFIAEHEQPLKIFEVNRQAACVAVLTEDADQLGDGSQASALTVVSLVSEWSARKGVVSGTAPGIFDALAALLGAGALETESGDICADRGFPGAKVTRCASEEFAFASAIDDLGVALAKDLVPGEEPAAVASPGAALRVARVETADAVDVDFAASDEPGASSARLPAAWADGATLVDVAVAELDANSRPTLPARVDTRVVRVTTARFPDAAVPGAARRLRGGRAPTLVVTVRRSAPLESWDYELEVDCSAPDAAAACRGATAAETRARACALAGDAGAAIVRCSSATTETCLRYVNGAADWDAEACAATASTADATACECPAIDGGADYAATTNQEAQLAYVRRSFADPLDKKLATSSIPLVKLFAGFAGFWLLVLVWGVWADRRAAAAAAREAGAKRSASQRRVDALAAAIGGLGGAAEDAYKEKSRQAHVLGLRASLPVAVAKGPVGRERAGGLPLLSLAIESVKLRHPWLSVFYVYDARRSRAARAALALLDTLGIIFFTAIVYWFQNPSGLCEAQDDESSCENVRSSAAFGAEKMCAWDPDYDDACHFREPNDTKAFLLDLEEAFFCVLLVLPFIQLVDYVSERYLFAPLAGQGSARDDRAARDARAAKDAGRRLFDNLGVDAAPAGDAASNAALALDRACFLVLAQRREIEDALGDATTGDDAAALRRLLAAHGAFWSVDRGAAFPRRVRARLEAQLAAAARWGGGLGDADAAARHVALARLQYAGALRHPVESALFTAQGRHGFAAGDGFGDLHRAPAAPAPRAAKVAVAVALGLVGLGMLVVLAFFSRATGRAEMRLWVVWVLRVVATVALVVLPAHVVFLEMAPRLLEARVAHVGDPFLVPRLDYRHELRVAAVDLADADAVAAVLGADVLPRRVARKTRARRASLPVARAGGAAAAPPRRAASLPAEAPPSVASVAASLPALRAEADRDAGGDRRDPGVDDATARRRANRAHREVAGWSRGRVEDVAREMAWAPPRAVKLPLFVLGLFLAMHTELQVVVFEEFVNILWLCVGLAFAGLVRRARASPAAVGAVAAGAAALVAAFAYALCCRARRRRSLPAAVALSSSDTRHGSFRGLEGVGAEAGEAEAGDGGPDRDRGEDDDERAPPPFLASLPERLTGSVRKLLGRQRTGTRRGSSAMPAVVTPAKAPRTAPRAEAPGDGGLAADGFVVLPVFGAAAAADWRARLVAALKASPELDAGVARSPGVPALVGGGFGALGHASSFHNGVVRALRRVIHPVGARALAPLRRGRRLEQLLDRAMLRAPGRAAAAESWHRDVAVSAAAGDDVFGGWLNLDAVASEFVCCPGTHGDDAAGAAGFSPLGDAKAWAARSATVAVPPGHLLVFFETIAHRVASRKAPPAGVVRLFAGWRLTASDAPLMGAGALASVLADQAVPQLKSGQTPALYPVLYWTNHRRLLPPLAMHFREELRVVRTLKRKRGDDRPEERVVCPPRHAASLRACGLPLYPAYDDDEIALLTPQPPDDDDVVAVVTQDAE</sequence>
<keyword evidence="7" id="KW-0732">Signal</keyword>
<evidence type="ECO:0000256" key="2">
    <source>
        <dbReference type="ARBA" id="ARBA00022771"/>
    </source>
</evidence>
<keyword evidence="1 4" id="KW-0479">Metal-binding</keyword>
<feature type="compositionally biased region" description="Low complexity" evidence="5">
    <location>
        <begin position="3099"/>
        <end position="3123"/>
    </location>
</feature>
<keyword evidence="3 4" id="KW-0862">Zinc</keyword>
<feature type="compositionally biased region" description="Acidic residues" evidence="5">
    <location>
        <begin position="931"/>
        <end position="941"/>
    </location>
</feature>
<accession>F0XVL7</accession>
<evidence type="ECO:0000313" key="10">
    <source>
        <dbReference type="Proteomes" id="UP000002729"/>
    </source>
</evidence>
<gene>
    <name evidence="9" type="ORF">AURANDRAFT_60582</name>
</gene>
<dbReference type="Gene3D" id="2.60.40.10">
    <property type="entry name" value="Immunoglobulins"/>
    <property type="match status" value="1"/>
</dbReference>
<evidence type="ECO:0000256" key="6">
    <source>
        <dbReference type="SAM" id="Phobius"/>
    </source>
</evidence>
<feature type="region of interest" description="Disordered" evidence="5">
    <location>
        <begin position="881"/>
        <end position="954"/>
    </location>
</feature>
<keyword evidence="6" id="KW-0472">Membrane</keyword>
<dbReference type="SUPFAM" id="SSF49599">
    <property type="entry name" value="TRAF domain-like"/>
    <property type="match status" value="1"/>
</dbReference>
<evidence type="ECO:0000256" key="1">
    <source>
        <dbReference type="ARBA" id="ARBA00022723"/>
    </source>
</evidence>
<dbReference type="InterPro" id="IPR049366">
    <property type="entry name" value="RGL11_C"/>
</dbReference>
<feature type="region of interest" description="Disordered" evidence="5">
    <location>
        <begin position="3092"/>
        <end position="3123"/>
    </location>
</feature>
<feature type="transmembrane region" description="Helical" evidence="6">
    <location>
        <begin position="2446"/>
        <end position="2466"/>
    </location>
</feature>
<dbReference type="GeneID" id="20223075"/>
<feature type="region of interest" description="Disordered" evidence="5">
    <location>
        <begin position="1625"/>
        <end position="1669"/>
    </location>
</feature>
<dbReference type="InterPro" id="IPR034641">
    <property type="entry name" value="RGL11"/>
</dbReference>
<feature type="transmembrane region" description="Helical" evidence="6">
    <location>
        <begin position="2969"/>
        <end position="2986"/>
    </location>
</feature>
<dbReference type="PANTHER" id="PTHR43118">
    <property type="entry name" value="RHAMNOGALACTURONAN LYASE (EUROFUNG)"/>
    <property type="match status" value="1"/>
</dbReference>
<feature type="zinc finger region" description="TRAF-type" evidence="4">
    <location>
        <begin position="1549"/>
        <end position="1582"/>
    </location>
</feature>
<protein>
    <recommendedName>
        <fullName evidence="8">TRAF-type domain-containing protein</fullName>
    </recommendedName>
</protein>
<dbReference type="GO" id="GO:0008270">
    <property type="term" value="F:zinc ion binding"/>
    <property type="evidence" value="ECO:0007669"/>
    <property type="project" value="UniProtKB-KW"/>
</dbReference>
<keyword evidence="10" id="KW-1185">Reference proteome</keyword>
<dbReference type="Pfam" id="PF21348">
    <property type="entry name" value="RGL11_C"/>
    <property type="match status" value="1"/>
</dbReference>
<dbReference type="InParanoid" id="F0XVL7"/>
<dbReference type="SUPFAM" id="SSF69318">
    <property type="entry name" value="Integrin alpha N-terminal domain"/>
    <property type="match status" value="1"/>
</dbReference>
<feature type="region of interest" description="Disordered" evidence="5">
    <location>
        <begin position="2891"/>
        <end position="2914"/>
    </location>
</feature>
<evidence type="ECO:0000256" key="3">
    <source>
        <dbReference type="ARBA" id="ARBA00022833"/>
    </source>
</evidence>
<feature type="domain" description="TRAF-type" evidence="8">
    <location>
        <begin position="1549"/>
        <end position="1582"/>
    </location>
</feature>
<evidence type="ECO:0000313" key="9">
    <source>
        <dbReference type="EMBL" id="EGB12622.1"/>
    </source>
</evidence>
<dbReference type="InterPro" id="IPR013783">
    <property type="entry name" value="Ig-like_fold"/>
</dbReference>
<keyword evidence="6" id="KW-0812">Transmembrane</keyword>
<dbReference type="InterPro" id="IPR013083">
    <property type="entry name" value="Znf_RING/FYVE/PHD"/>
</dbReference>
<dbReference type="RefSeq" id="XP_009032284.1">
    <property type="nucleotide sequence ID" value="XM_009034036.1"/>
</dbReference>
<dbReference type="KEGG" id="aaf:AURANDRAFT_60582"/>
<name>F0XVL7_AURAN</name>
<dbReference type="PANTHER" id="PTHR43118:SF1">
    <property type="entry name" value="RHAMNOGALACTURONAN LYASE (EUROFUNG)"/>
    <property type="match status" value="1"/>
</dbReference>
<dbReference type="EMBL" id="GL833120">
    <property type="protein sequence ID" value="EGB12622.1"/>
    <property type="molecule type" value="Genomic_DNA"/>
</dbReference>
<keyword evidence="6" id="KW-1133">Transmembrane helix</keyword>
<feature type="transmembrane region" description="Helical" evidence="6">
    <location>
        <begin position="2993"/>
        <end position="3013"/>
    </location>
</feature>
<dbReference type="InterPro" id="IPR028994">
    <property type="entry name" value="Integrin_alpha_N"/>
</dbReference>
<feature type="transmembrane region" description="Helical" evidence="6">
    <location>
        <begin position="2762"/>
        <end position="2785"/>
    </location>
</feature>
<dbReference type="InterPro" id="IPR001293">
    <property type="entry name" value="Znf_TRAF"/>
</dbReference>
<dbReference type="Proteomes" id="UP000002729">
    <property type="component" value="Unassembled WGS sequence"/>
</dbReference>
<dbReference type="InterPro" id="IPR002859">
    <property type="entry name" value="PKD/REJ-like"/>
</dbReference>
<feature type="region of interest" description="Disordered" evidence="5">
    <location>
        <begin position="288"/>
        <end position="308"/>
    </location>
</feature>
<keyword evidence="2 4" id="KW-0863">Zinc-finger</keyword>
<reference evidence="9 10" key="1">
    <citation type="journal article" date="2011" name="Proc. Natl. Acad. Sci. U.S.A.">
        <title>Niche of harmful alga Aureococcus anophagefferens revealed through ecogenomics.</title>
        <authorList>
            <person name="Gobler C.J."/>
            <person name="Berry D.L."/>
            <person name="Dyhrman S.T."/>
            <person name="Wilhelm S.W."/>
            <person name="Salamov A."/>
            <person name="Lobanov A.V."/>
            <person name="Zhang Y."/>
            <person name="Collier J.L."/>
            <person name="Wurch L.L."/>
            <person name="Kustka A.B."/>
            <person name="Dill B.D."/>
            <person name="Shah M."/>
            <person name="VerBerkmoes N.C."/>
            <person name="Kuo A."/>
            <person name="Terry A."/>
            <person name="Pangilinan J."/>
            <person name="Lindquist E.A."/>
            <person name="Lucas S."/>
            <person name="Paulsen I.T."/>
            <person name="Hattenrath-Lehmann T.K."/>
            <person name="Talmage S.C."/>
            <person name="Walker E.A."/>
            <person name="Koch F."/>
            <person name="Burson A.M."/>
            <person name="Marcoval M.A."/>
            <person name="Tang Y.Z."/>
            <person name="Lecleir G.R."/>
            <person name="Coyne K.J."/>
            <person name="Berg G.M."/>
            <person name="Bertrand E.M."/>
            <person name="Saito M.A."/>
            <person name="Gladyshev V.N."/>
            <person name="Grigoriev I.V."/>
        </authorList>
    </citation>
    <scope>NUCLEOTIDE SEQUENCE [LARGE SCALE GENOMIC DNA]</scope>
    <source>
        <strain evidence="10">CCMP 1984</strain>
    </source>
</reference>
<feature type="transmembrane region" description="Helical" evidence="6">
    <location>
        <begin position="2730"/>
        <end position="2750"/>
    </location>
</feature>
<evidence type="ECO:0000259" key="8">
    <source>
        <dbReference type="PROSITE" id="PS50145"/>
    </source>
</evidence>
<evidence type="ECO:0000256" key="7">
    <source>
        <dbReference type="SAM" id="SignalP"/>
    </source>
</evidence>
<feature type="chain" id="PRO_5003261121" description="TRAF-type domain-containing protein" evidence="7">
    <location>
        <begin position="20"/>
        <end position="3461"/>
    </location>
</feature>
<dbReference type="PROSITE" id="PS50145">
    <property type="entry name" value="ZF_TRAF"/>
    <property type="match status" value="1"/>
</dbReference>
<feature type="signal peptide" evidence="7">
    <location>
        <begin position="1"/>
        <end position="19"/>
    </location>
</feature>
<feature type="region of interest" description="Disordered" evidence="5">
    <location>
        <begin position="772"/>
        <end position="792"/>
    </location>
</feature>
<proteinExistence type="predicted"/>
<feature type="compositionally biased region" description="Basic and acidic residues" evidence="5">
    <location>
        <begin position="772"/>
        <end position="789"/>
    </location>
</feature>
<evidence type="ECO:0000256" key="4">
    <source>
        <dbReference type="PROSITE-ProRule" id="PRU00207"/>
    </source>
</evidence>
<dbReference type="Pfam" id="PF02010">
    <property type="entry name" value="REJ"/>
    <property type="match status" value="1"/>
</dbReference>
<feature type="transmembrane region" description="Helical" evidence="6">
    <location>
        <begin position="2318"/>
        <end position="2339"/>
    </location>
</feature>
<organism evidence="10">
    <name type="scientific">Aureococcus anophagefferens</name>
    <name type="common">Harmful bloom alga</name>
    <dbReference type="NCBI Taxonomy" id="44056"/>
    <lineage>
        <taxon>Eukaryota</taxon>
        <taxon>Sar</taxon>
        <taxon>Stramenopiles</taxon>
        <taxon>Ochrophyta</taxon>
        <taxon>Pelagophyceae</taxon>
        <taxon>Pelagomonadales</taxon>
        <taxon>Pelagomonadaceae</taxon>
        <taxon>Aureococcus</taxon>
    </lineage>
</organism>
<feature type="compositionally biased region" description="Basic and acidic residues" evidence="5">
    <location>
        <begin position="2891"/>
        <end position="2910"/>
    </location>
</feature>
<evidence type="ECO:0000256" key="5">
    <source>
        <dbReference type="SAM" id="MobiDB-lite"/>
    </source>
</evidence>